<organism evidence="6 7">
    <name type="scientific">Amycolatopsis acidiphila</name>
    <dbReference type="NCBI Taxonomy" id="715473"/>
    <lineage>
        <taxon>Bacteria</taxon>
        <taxon>Bacillati</taxon>
        <taxon>Actinomycetota</taxon>
        <taxon>Actinomycetes</taxon>
        <taxon>Pseudonocardiales</taxon>
        <taxon>Pseudonocardiaceae</taxon>
        <taxon>Amycolatopsis</taxon>
    </lineage>
</organism>
<dbReference type="InterPro" id="IPR000792">
    <property type="entry name" value="Tscrpt_reg_LuxR_C"/>
</dbReference>
<dbReference type="PANTHER" id="PTHR44688:SF16">
    <property type="entry name" value="DNA-BINDING TRANSCRIPTIONAL ACTIVATOR DEVR_DOSR"/>
    <property type="match status" value="1"/>
</dbReference>
<dbReference type="AlphaFoldDB" id="A0A558AL68"/>
<keyword evidence="2" id="KW-0238">DNA-binding</keyword>
<dbReference type="Gene3D" id="3.30.450.40">
    <property type="match status" value="1"/>
</dbReference>
<feature type="domain" description="HTH luxR-type" evidence="5">
    <location>
        <begin position="355"/>
        <end position="420"/>
    </location>
</feature>
<accession>A0A558AL68</accession>
<protein>
    <submittedName>
        <fullName evidence="6">GAF domain-containing protein</fullName>
    </submittedName>
</protein>
<comment type="caution">
    <text evidence="6">The sequence shown here is derived from an EMBL/GenBank/DDBJ whole genome shotgun (WGS) entry which is preliminary data.</text>
</comment>
<evidence type="ECO:0000259" key="5">
    <source>
        <dbReference type="PROSITE" id="PS50043"/>
    </source>
</evidence>
<keyword evidence="7" id="KW-1185">Reference proteome</keyword>
<reference evidence="6 7" key="1">
    <citation type="submission" date="2019-07" db="EMBL/GenBank/DDBJ databases">
        <title>New species of Amycolatopsis and Streptomyces.</title>
        <authorList>
            <person name="Duangmal K."/>
            <person name="Teo W.F.A."/>
            <person name="Lipun K."/>
        </authorList>
    </citation>
    <scope>NUCLEOTIDE SEQUENCE [LARGE SCALE GENOMIC DNA]</scope>
    <source>
        <strain evidence="6 7">JCM 30562</strain>
    </source>
</reference>
<dbReference type="PROSITE" id="PS00622">
    <property type="entry name" value="HTH_LUXR_1"/>
    <property type="match status" value="1"/>
</dbReference>
<dbReference type="OrthoDB" id="161302at2"/>
<dbReference type="InterPro" id="IPR003018">
    <property type="entry name" value="GAF"/>
</dbReference>
<name>A0A558AL68_9PSEU</name>
<dbReference type="PROSITE" id="PS50043">
    <property type="entry name" value="HTH_LUXR_2"/>
    <property type="match status" value="1"/>
</dbReference>
<evidence type="ECO:0000313" key="6">
    <source>
        <dbReference type="EMBL" id="TVT25019.1"/>
    </source>
</evidence>
<dbReference type="Pfam" id="PF00196">
    <property type="entry name" value="GerE"/>
    <property type="match status" value="1"/>
</dbReference>
<dbReference type="PANTHER" id="PTHR44688">
    <property type="entry name" value="DNA-BINDING TRANSCRIPTIONAL ACTIVATOR DEVR_DOSR"/>
    <property type="match status" value="1"/>
</dbReference>
<gene>
    <name evidence="6" type="ORF">FNH06_04155</name>
</gene>
<dbReference type="InterPro" id="IPR036388">
    <property type="entry name" value="WH-like_DNA-bd_sf"/>
</dbReference>
<sequence>MSGIPLSLWRGISRPWCRRRAHRGDNRPNRAVRRPGETSEETAVNTGVPSGPVRVTLEPADELVRRIREILRAVAALTGEPDLATHAATRDLVSAEAALRAAEHVVVRELAAGSSKDAARLAALLAQVGGALAAVRDSRLAVRTAAMADLHHCLARLRAANTLQELAQQVPAELHRLGYRRALFSRLSGPTWSPRSAYAYADPQLAEDLVRIGTAVPGQIGRELPETEVVRTRAPVLVEDAQHNPRVHHRLINLARTLDYVVAPLVGRGEVVGLVHADQHVEHDHVDEFDLRLLGLFAEGLGCVFERVVFSEQLGLMRERMREQARVVDDLLDGYPPAPTRQPEPPRQADPLGRYEGPFAELTRRELDVLRHLVLGESNSQIAAALFVAPGTVKTHVKNVLRKLGVANRAEATARYHELMQRHR</sequence>
<dbReference type="Gene3D" id="1.10.10.10">
    <property type="entry name" value="Winged helix-like DNA-binding domain superfamily/Winged helix DNA-binding domain"/>
    <property type="match status" value="1"/>
</dbReference>
<dbReference type="SUPFAM" id="SSF46894">
    <property type="entry name" value="C-terminal effector domain of the bipartite response regulators"/>
    <property type="match status" value="1"/>
</dbReference>
<dbReference type="SMART" id="SM00065">
    <property type="entry name" value="GAF"/>
    <property type="match status" value="1"/>
</dbReference>
<dbReference type="EMBL" id="VJZA01000004">
    <property type="protein sequence ID" value="TVT25019.1"/>
    <property type="molecule type" value="Genomic_DNA"/>
</dbReference>
<feature type="region of interest" description="Disordered" evidence="4">
    <location>
        <begin position="20"/>
        <end position="51"/>
    </location>
</feature>
<evidence type="ECO:0000256" key="3">
    <source>
        <dbReference type="ARBA" id="ARBA00023163"/>
    </source>
</evidence>
<dbReference type="InterPro" id="IPR029016">
    <property type="entry name" value="GAF-like_dom_sf"/>
</dbReference>
<evidence type="ECO:0000313" key="7">
    <source>
        <dbReference type="Proteomes" id="UP000318578"/>
    </source>
</evidence>
<proteinExistence type="predicted"/>
<dbReference type="GO" id="GO:0003677">
    <property type="term" value="F:DNA binding"/>
    <property type="evidence" value="ECO:0007669"/>
    <property type="project" value="UniProtKB-KW"/>
</dbReference>
<dbReference type="Pfam" id="PF13185">
    <property type="entry name" value="GAF_2"/>
    <property type="match status" value="1"/>
</dbReference>
<keyword evidence="3" id="KW-0804">Transcription</keyword>
<evidence type="ECO:0000256" key="1">
    <source>
        <dbReference type="ARBA" id="ARBA00023015"/>
    </source>
</evidence>
<dbReference type="Proteomes" id="UP000318578">
    <property type="component" value="Unassembled WGS sequence"/>
</dbReference>
<dbReference type="GO" id="GO:0006355">
    <property type="term" value="P:regulation of DNA-templated transcription"/>
    <property type="evidence" value="ECO:0007669"/>
    <property type="project" value="InterPro"/>
</dbReference>
<dbReference type="InterPro" id="IPR016032">
    <property type="entry name" value="Sig_transdc_resp-reg_C-effctor"/>
</dbReference>
<feature type="region of interest" description="Disordered" evidence="4">
    <location>
        <begin position="333"/>
        <end position="355"/>
    </location>
</feature>
<feature type="compositionally biased region" description="Pro residues" evidence="4">
    <location>
        <begin position="336"/>
        <end position="348"/>
    </location>
</feature>
<evidence type="ECO:0000256" key="4">
    <source>
        <dbReference type="SAM" id="MobiDB-lite"/>
    </source>
</evidence>
<dbReference type="SMART" id="SM00421">
    <property type="entry name" value="HTH_LUXR"/>
    <property type="match status" value="1"/>
</dbReference>
<dbReference type="PRINTS" id="PR00038">
    <property type="entry name" value="HTHLUXR"/>
</dbReference>
<keyword evidence="1" id="KW-0805">Transcription regulation</keyword>
<evidence type="ECO:0000256" key="2">
    <source>
        <dbReference type="ARBA" id="ARBA00023125"/>
    </source>
</evidence>
<dbReference type="SUPFAM" id="SSF55781">
    <property type="entry name" value="GAF domain-like"/>
    <property type="match status" value="1"/>
</dbReference>
<dbReference type="CDD" id="cd06170">
    <property type="entry name" value="LuxR_C_like"/>
    <property type="match status" value="1"/>
</dbReference>